<protein>
    <recommendedName>
        <fullName evidence="5 7">U-box domain-containing protein</fullName>
        <ecNumber evidence="5">2.3.2.27</ecNumber>
    </recommendedName>
    <alternativeName>
        <fullName evidence="5">RING-type E3 ubiquitin transferase PUB</fullName>
    </alternativeName>
</protein>
<dbReference type="SUPFAM" id="SSF57850">
    <property type="entry name" value="RING/U-box"/>
    <property type="match status" value="1"/>
</dbReference>
<dbReference type="InterPro" id="IPR016024">
    <property type="entry name" value="ARM-type_fold"/>
</dbReference>
<evidence type="ECO:0000313" key="8">
    <source>
        <dbReference type="EMBL" id="AQK39370.1"/>
    </source>
</evidence>
<evidence type="ECO:0000256" key="5">
    <source>
        <dbReference type="RuleBase" id="RU369093"/>
    </source>
</evidence>
<evidence type="ECO:0000256" key="2">
    <source>
        <dbReference type="ARBA" id="ARBA00004906"/>
    </source>
</evidence>
<comment type="pathway">
    <text evidence="2 5">Protein modification; protein ubiquitination.</text>
</comment>
<dbReference type="Pfam" id="PF04564">
    <property type="entry name" value="U-box"/>
    <property type="match status" value="1"/>
</dbReference>
<reference evidence="8" key="1">
    <citation type="submission" date="2015-12" db="EMBL/GenBank/DDBJ databases">
        <title>Update maize B73 reference genome by single molecule sequencing technologies.</title>
        <authorList>
            <consortium name="Maize Genome Sequencing Project"/>
            <person name="Ware D."/>
        </authorList>
    </citation>
    <scope>NUCLEOTIDE SEQUENCE</scope>
    <source>
        <tissue evidence="8">Seedling</tissue>
    </source>
</reference>
<dbReference type="PANTHER" id="PTHR22849">
    <property type="entry name" value="WDSAM1 PROTEIN"/>
    <property type="match status" value="1"/>
</dbReference>
<dbReference type="STRING" id="4577.A0A1D6ITH7"/>
<comment type="function">
    <text evidence="5">Functions as an E3 ubiquitin ligase.</text>
</comment>
<dbReference type="Gene3D" id="3.30.40.10">
    <property type="entry name" value="Zinc/RING finger domain, C3HC4 (zinc finger)"/>
    <property type="match status" value="1"/>
</dbReference>
<sequence length="559" mass="60235">MEDLSAMRHHLMCPISLQPMQDPVTAPTGITYDRRAIERWLAAGHATCPVTGQPLALADLTPNHTLRRLIQSWCAPRPSTPPEAAGANKPADGDDAVEHSQSQTDDDVVKKLLRAATSPPIDVLREAAAAAFESDAARRRMVDAGVLQRVLRGVAAIASEVKADDPRHHENESSSAIARAIEARLDLARALAVSSCDDDELRPQLVADSLVHGLLDAATDVLAALERAGAGGAGGDAARASAVRLLDSVTGAAGAAVLERLRPGLFRAVTAVKRNRSSDLDDNTTDTSRSVLRLKQTNVAASVPKSSAQSQREIDLDELPYDPADRKRITEYTKNPKKQDEIRRRYLTRGPYRPPPNFEYPYRDIGSDRRRFNPEWFKEYGGWLEYSDKVHKAFCLCCYLFRDCNEGQAGNDAFAINGWNGWNKKCRLDTHVGKGNASSFHNVALALALLAELCACADGRAAVAAHPAGVAVVARRLLRVSAAADACAVRVLAAVGGRAASPEVLREMARVGAVGKLCCVLQADCDAAVKDAARAVLRLHHGVWSGSPCVSAYLLSRYL</sequence>
<dbReference type="SMART" id="SM00504">
    <property type="entry name" value="Ubox"/>
    <property type="match status" value="1"/>
</dbReference>
<evidence type="ECO:0000256" key="3">
    <source>
        <dbReference type="ARBA" id="ARBA00022679"/>
    </source>
</evidence>
<dbReference type="EMBL" id="CM000786">
    <property type="protein sequence ID" value="AQK39370.1"/>
    <property type="molecule type" value="Genomic_DNA"/>
</dbReference>
<dbReference type="EC" id="2.3.2.27" evidence="5"/>
<feature type="region of interest" description="Disordered" evidence="6">
    <location>
        <begin position="75"/>
        <end position="106"/>
    </location>
</feature>
<dbReference type="AlphaFoldDB" id="A0A1D6ITH7"/>
<gene>
    <name evidence="8" type="ORF">ZEAMMB73_Zm00001d023480</name>
</gene>
<dbReference type="CDD" id="cd16664">
    <property type="entry name" value="RING-Ubox_PUB"/>
    <property type="match status" value="1"/>
</dbReference>
<evidence type="ECO:0000256" key="4">
    <source>
        <dbReference type="ARBA" id="ARBA00022786"/>
    </source>
</evidence>
<dbReference type="InterPro" id="IPR003613">
    <property type="entry name" value="Ubox_domain"/>
</dbReference>
<dbReference type="InterPro" id="IPR045185">
    <property type="entry name" value="PUB22/23/24-like"/>
</dbReference>
<dbReference type="InterPro" id="IPR058678">
    <property type="entry name" value="ARM_PUB"/>
</dbReference>
<dbReference type="PROSITE" id="PS51698">
    <property type="entry name" value="U_BOX"/>
    <property type="match status" value="1"/>
</dbReference>
<dbReference type="InterPro" id="IPR006580">
    <property type="entry name" value="Znf_TTF"/>
</dbReference>
<evidence type="ECO:0000259" key="7">
    <source>
        <dbReference type="PROSITE" id="PS51698"/>
    </source>
</evidence>
<dbReference type="SUPFAM" id="SSF48371">
    <property type="entry name" value="ARM repeat"/>
    <property type="match status" value="1"/>
</dbReference>
<feature type="domain" description="U-box" evidence="7">
    <location>
        <begin position="6"/>
        <end position="80"/>
    </location>
</feature>
<dbReference type="OMA" id="VIQADCA"/>
<keyword evidence="4 5" id="KW-0833">Ubl conjugation pathway</keyword>
<accession>A0A1D6ITH7</accession>
<dbReference type="InParanoid" id="A0A1D6ITH7"/>
<evidence type="ECO:0000256" key="1">
    <source>
        <dbReference type="ARBA" id="ARBA00000900"/>
    </source>
</evidence>
<name>A0A1D6ITH7_MAIZE</name>
<dbReference type="ExpressionAtlas" id="A0A1D6ITH7">
    <property type="expression patterns" value="baseline and differential"/>
</dbReference>
<dbReference type="InterPro" id="IPR013083">
    <property type="entry name" value="Znf_RING/FYVE/PHD"/>
</dbReference>
<dbReference type="FunFam" id="3.30.40.10:FF:000442">
    <property type="entry name" value="RING-type E3 ubiquitin transferase"/>
    <property type="match status" value="1"/>
</dbReference>
<dbReference type="GO" id="GO:0061630">
    <property type="term" value="F:ubiquitin protein ligase activity"/>
    <property type="evidence" value="ECO:0007669"/>
    <property type="project" value="UniProtKB-UniRule"/>
</dbReference>
<dbReference type="UniPathway" id="UPA00143"/>
<dbReference type="Pfam" id="PF25598">
    <property type="entry name" value="ARM_PUB"/>
    <property type="match status" value="1"/>
</dbReference>
<dbReference type="InterPro" id="IPR045210">
    <property type="entry name" value="RING-Ubox_PUB"/>
</dbReference>
<evidence type="ECO:0000256" key="6">
    <source>
        <dbReference type="SAM" id="MobiDB-lite"/>
    </source>
</evidence>
<comment type="catalytic activity">
    <reaction evidence="1 5">
        <text>S-ubiquitinyl-[E2 ubiquitin-conjugating enzyme]-L-cysteine + [acceptor protein]-L-lysine = [E2 ubiquitin-conjugating enzyme]-L-cysteine + N(6)-ubiquitinyl-[acceptor protein]-L-lysine.</text>
        <dbReference type="EC" id="2.3.2.27"/>
    </reaction>
</comment>
<organism evidence="8">
    <name type="scientific">Zea mays</name>
    <name type="common">Maize</name>
    <dbReference type="NCBI Taxonomy" id="4577"/>
    <lineage>
        <taxon>Eukaryota</taxon>
        <taxon>Viridiplantae</taxon>
        <taxon>Streptophyta</taxon>
        <taxon>Embryophyta</taxon>
        <taxon>Tracheophyta</taxon>
        <taxon>Spermatophyta</taxon>
        <taxon>Magnoliopsida</taxon>
        <taxon>Liliopsida</taxon>
        <taxon>Poales</taxon>
        <taxon>Poaceae</taxon>
        <taxon>PACMAD clade</taxon>
        <taxon>Panicoideae</taxon>
        <taxon>Andropogonodae</taxon>
        <taxon>Andropogoneae</taxon>
        <taxon>Tripsacinae</taxon>
        <taxon>Zea</taxon>
    </lineage>
</organism>
<dbReference type="SMART" id="SM00597">
    <property type="entry name" value="ZnF_TTF"/>
    <property type="match status" value="1"/>
</dbReference>
<dbReference type="GO" id="GO:0016567">
    <property type="term" value="P:protein ubiquitination"/>
    <property type="evidence" value="ECO:0007669"/>
    <property type="project" value="UniProtKB-UniRule"/>
</dbReference>
<keyword evidence="3 5" id="KW-0808">Transferase</keyword>
<dbReference type="SMR" id="A0A1D6ITH7"/>
<dbReference type="PANTHER" id="PTHR22849:SF165">
    <property type="entry name" value="U-BOX DOMAIN-CONTAINING PROTEIN"/>
    <property type="match status" value="1"/>
</dbReference>
<proteinExistence type="predicted"/>
<dbReference type="FunCoup" id="A0A1D6ITH7">
    <property type="interactions" value="1"/>
</dbReference>